<organism evidence="2">
    <name type="scientific">Geobacillus stearothermophilus</name>
    <name type="common">Bacillus stearothermophilus</name>
    <dbReference type="NCBI Taxonomy" id="1422"/>
    <lineage>
        <taxon>Bacteria</taxon>
        <taxon>Bacillati</taxon>
        <taxon>Bacillota</taxon>
        <taxon>Bacilli</taxon>
        <taxon>Bacillales</taxon>
        <taxon>Anoxybacillaceae</taxon>
        <taxon>Geobacillus</taxon>
    </lineage>
</organism>
<dbReference type="Pfam" id="PF26233">
    <property type="entry name" value="NicX"/>
    <property type="match status" value="1"/>
</dbReference>
<dbReference type="GO" id="GO:0004177">
    <property type="term" value="F:aminopeptidase activity"/>
    <property type="evidence" value="ECO:0007669"/>
    <property type="project" value="UniProtKB-KW"/>
</dbReference>
<proteinExistence type="predicted"/>
<accession>Q8KRH9</accession>
<reference evidence="2" key="1">
    <citation type="submission" date="2002-07" db="EMBL/GenBank/DDBJ databases">
        <authorList>
            <person name="Tantalean J.C."/>
            <person name="Pichuantes S.E."/>
            <person name="Vasquez C.C."/>
        </authorList>
    </citation>
    <scope>NUCLEOTIDE SEQUENCE</scope>
</reference>
<keyword evidence="2" id="KW-0031">Aminopeptidase</keyword>
<evidence type="ECO:0000313" key="2">
    <source>
        <dbReference type="EMBL" id="AAN04034.1"/>
    </source>
</evidence>
<evidence type="ECO:0000256" key="1">
    <source>
        <dbReference type="ARBA" id="ARBA00022723"/>
    </source>
</evidence>
<sequence length="320" mass="34508">MNKFLLESAYNVLKNGLQIKQNEEILILADDKQQTSLVETFVTAGYLLGAKVGQIIFPAVAKQNDEPMRFVAASLKSVQAAVVLPKVSITHVEAIRQARKEGTRVLVCSGLDERMMTGAVNVDYQKMSELTNRFVKLFEAADVVRVTCSNGTDVTFSVKGRPTMAVDGICNQPGQWNFAPAGTTATAPLEGTTNGTIVFDGSLAPFGIVDQPVVLEVKGGFIRNIQGGRTAQEFASLLESYNNPNVYNIAEIGIGTNEKAELSGKLIEDERILGAFHFGIGKSLNLGGTVDAPFHTDGMILKPNVYIDGRLVVEDGKILI</sequence>
<keyword evidence="1" id="KW-0479">Metal-binding</keyword>
<dbReference type="AlphaFoldDB" id="Q8KRH9"/>
<protein>
    <submittedName>
        <fullName evidence="2">Aminopeptidase-like protein</fullName>
    </submittedName>
</protein>
<name>Q8KRH9_GEOSE</name>
<keyword evidence="2" id="KW-0645">Protease</keyword>
<dbReference type="PANTHER" id="PTHR34448:SF1">
    <property type="entry name" value="BLL6088 PROTEIN"/>
    <property type="match status" value="1"/>
</dbReference>
<dbReference type="GO" id="GO:0046872">
    <property type="term" value="F:metal ion binding"/>
    <property type="evidence" value="ECO:0007669"/>
    <property type="project" value="UniProtKB-KW"/>
</dbReference>
<dbReference type="EMBL" id="AF533655">
    <property type="protein sequence ID" value="AAN04034.1"/>
    <property type="molecule type" value="Genomic_DNA"/>
</dbReference>
<dbReference type="InterPro" id="IPR052170">
    <property type="entry name" value="M29_Exopeptidase"/>
</dbReference>
<keyword evidence="2" id="KW-0378">Hydrolase</keyword>
<dbReference type="InterPro" id="IPR058739">
    <property type="entry name" value="NicX"/>
</dbReference>
<dbReference type="SUPFAM" id="SSF144052">
    <property type="entry name" value="Thermophilic metalloprotease-like"/>
    <property type="match status" value="1"/>
</dbReference>
<dbReference type="PANTHER" id="PTHR34448">
    <property type="entry name" value="AMINOPEPTIDASE"/>
    <property type="match status" value="1"/>
</dbReference>